<name>A0A1G2P0L6_9BACT</name>
<feature type="domain" description="UDP-N-acetylglucosamine 2-epimerase" evidence="2">
    <location>
        <begin position="29"/>
        <end position="373"/>
    </location>
</feature>
<dbReference type="SUPFAM" id="SSF53756">
    <property type="entry name" value="UDP-Glycosyltransferase/glycogen phosphorylase"/>
    <property type="match status" value="1"/>
</dbReference>
<keyword evidence="1" id="KW-1133">Transmembrane helix</keyword>
<proteinExistence type="predicted"/>
<feature type="transmembrane region" description="Helical" evidence="1">
    <location>
        <begin position="39"/>
        <end position="58"/>
    </location>
</feature>
<dbReference type="PANTHER" id="PTHR43174">
    <property type="entry name" value="UDP-N-ACETYLGLUCOSAMINE 2-EPIMERASE"/>
    <property type="match status" value="1"/>
</dbReference>
<sequence length="388" mass="43528">MSKKQKKRKICFVITSGIHYSRSKLILFELKKRKNVDLQIVVAASAILSMYSDVLALMKKDGFKCNAKITMVLEGGSPVAMAKTTGIGITEFTTVFENLSPDIVVVRGDRYEVLAPVIAAAYLNITIAHIEGGDVTGNIDESVRHAITKLSHIHFTTNEESKKRVMRMGELPGFVYDVGAPELEFVAKNNYRVSNEFINYLGVGDAVDINRPYIVVMQHPVTSEHGKNKDHIEETLHAIYDLKIPSIWFWPNVDAGTDEVSKGIRSFREEKNPSHMRFIKHIPPEEFIGLLKKTACLVGNSSSGIKECSYLGIPAVNIGSRQNGRMRASNVIDVGYDMKKIKKAIKAQIKHGVYQPSHMYYKKNTCKKICDILVSVDTYTQKFFYDGN</sequence>
<keyword evidence="1" id="KW-0472">Membrane</keyword>
<dbReference type="Pfam" id="PF02350">
    <property type="entry name" value="Epimerase_2"/>
    <property type="match status" value="1"/>
</dbReference>
<evidence type="ECO:0000259" key="2">
    <source>
        <dbReference type="Pfam" id="PF02350"/>
    </source>
</evidence>
<dbReference type="GO" id="GO:0006047">
    <property type="term" value="P:UDP-N-acetylglucosamine metabolic process"/>
    <property type="evidence" value="ECO:0007669"/>
    <property type="project" value="InterPro"/>
</dbReference>
<reference evidence="3 4" key="1">
    <citation type="journal article" date="2016" name="Nat. Commun.">
        <title>Thousands of microbial genomes shed light on interconnected biogeochemical processes in an aquifer system.</title>
        <authorList>
            <person name="Anantharaman K."/>
            <person name="Brown C.T."/>
            <person name="Hug L.A."/>
            <person name="Sharon I."/>
            <person name="Castelle C.J."/>
            <person name="Probst A.J."/>
            <person name="Thomas B.C."/>
            <person name="Singh A."/>
            <person name="Wilkins M.J."/>
            <person name="Karaoz U."/>
            <person name="Brodie E.L."/>
            <person name="Williams K.H."/>
            <person name="Hubbard S.S."/>
            <person name="Banfield J.F."/>
        </authorList>
    </citation>
    <scope>NUCLEOTIDE SEQUENCE [LARGE SCALE GENOMIC DNA]</scope>
</reference>
<gene>
    <name evidence="3" type="ORF">A3G52_03570</name>
</gene>
<evidence type="ECO:0000313" key="4">
    <source>
        <dbReference type="Proteomes" id="UP000177269"/>
    </source>
</evidence>
<dbReference type="InterPro" id="IPR003331">
    <property type="entry name" value="UDP_GlcNAc_Epimerase_2_dom"/>
</dbReference>
<accession>A0A1G2P0L6</accession>
<organism evidence="3 4">
    <name type="scientific">Candidatus Taylorbacteria bacterium RIFCSPLOWO2_12_FULL_43_20</name>
    <dbReference type="NCBI Taxonomy" id="1802332"/>
    <lineage>
        <taxon>Bacteria</taxon>
        <taxon>Candidatus Tayloriibacteriota</taxon>
    </lineage>
</organism>
<keyword evidence="1" id="KW-0812">Transmembrane</keyword>
<dbReference type="EMBL" id="MHSK01000024">
    <property type="protein sequence ID" value="OHA41887.1"/>
    <property type="molecule type" value="Genomic_DNA"/>
</dbReference>
<dbReference type="PANTHER" id="PTHR43174:SF3">
    <property type="entry name" value="UDP-N-ACETYLGLUCOSAMINE 2-EPIMERASE"/>
    <property type="match status" value="1"/>
</dbReference>
<dbReference type="InterPro" id="IPR020004">
    <property type="entry name" value="UDP-GlcNAc_Epase"/>
</dbReference>
<dbReference type="Gene3D" id="3.40.50.2000">
    <property type="entry name" value="Glycogen Phosphorylase B"/>
    <property type="match status" value="2"/>
</dbReference>
<dbReference type="GO" id="GO:0004553">
    <property type="term" value="F:hydrolase activity, hydrolyzing O-glycosyl compounds"/>
    <property type="evidence" value="ECO:0007669"/>
    <property type="project" value="InterPro"/>
</dbReference>
<dbReference type="Proteomes" id="UP000177269">
    <property type="component" value="Unassembled WGS sequence"/>
</dbReference>
<dbReference type="NCBIfam" id="TIGR03568">
    <property type="entry name" value="NeuC_NnaA"/>
    <property type="match status" value="1"/>
</dbReference>
<comment type="caution">
    <text evidence="3">The sequence shown here is derived from an EMBL/GenBank/DDBJ whole genome shotgun (WGS) entry which is preliminary data.</text>
</comment>
<evidence type="ECO:0000256" key="1">
    <source>
        <dbReference type="SAM" id="Phobius"/>
    </source>
</evidence>
<dbReference type="InterPro" id="IPR029767">
    <property type="entry name" value="WecB-like"/>
</dbReference>
<protein>
    <submittedName>
        <fullName evidence="3">UDP-N-acetyl-D-glucosamine 2-epimerase, UDP-hydrolysing</fullName>
    </submittedName>
</protein>
<evidence type="ECO:0000313" key="3">
    <source>
        <dbReference type="EMBL" id="OHA41887.1"/>
    </source>
</evidence>
<dbReference type="AlphaFoldDB" id="A0A1G2P0L6"/>